<reference evidence="2" key="1">
    <citation type="submission" date="2021-05" db="EMBL/GenBank/DDBJ databases">
        <title>Complete genome sequence of the cellulolytic planctomycete Telmatocola sphagniphila SP2T and characterization of the first cellulase from planctomycetes.</title>
        <authorList>
            <person name="Rakitin A.L."/>
            <person name="Beletsky A.V."/>
            <person name="Naumoff D.G."/>
            <person name="Kulichevskaya I.S."/>
            <person name="Mardanov A.V."/>
            <person name="Ravin N.V."/>
            <person name="Dedysh S.N."/>
        </authorList>
    </citation>
    <scope>NUCLEOTIDE SEQUENCE</scope>
    <source>
        <strain evidence="2">SP2T</strain>
    </source>
</reference>
<evidence type="ECO:0000256" key="1">
    <source>
        <dbReference type="SAM" id="Phobius"/>
    </source>
</evidence>
<accession>A0A8E6B9H3</accession>
<dbReference type="RefSeq" id="WP_213499288.1">
    <property type="nucleotide sequence ID" value="NZ_CP074694.1"/>
</dbReference>
<keyword evidence="3" id="KW-1185">Reference proteome</keyword>
<feature type="transmembrane region" description="Helical" evidence="1">
    <location>
        <begin position="112"/>
        <end position="136"/>
    </location>
</feature>
<evidence type="ECO:0000313" key="3">
    <source>
        <dbReference type="Proteomes" id="UP000676194"/>
    </source>
</evidence>
<dbReference type="EMBL" id="CP074694">
    <property type="protein sequence ID" value="QVL34318.1"/>
    <property type="molecule type" value="Genomic_DNA"/>
</dbReference>
<dbReference type="AlphaFoldDB" id="A0A8E6B9H3"/>
<protein>
    <submittedName>
        <fullName evidence="2">Uncharacterized protein</fullName>
    </submittedName>
</protein>
<gene>
    <name evidence="2" type="ORF">KIH39_10545</name>
</gene>
<evidence type="ECO:0000313" key="2">
    <source>
        <dbReference type="EMBL" id="QVL34318.1"/>
    </source>
</evidence>
<keyword evidence="1" id="KW-0812">Transmembrane</keyword>
<feature type="transmembrane region" description="Helical" evidence="1">
    <location>
        <begin position="56"/>
        <end position="74"/>
    </location>
</feature>
<sequence length="178" mass="20905">MSTSEIIFGLGFAVILAVTACYTARIPFRIFRRLRSHEIIPSDERKYLQKQARLRLVNSVFMLILGGFLAWTYLSGMERRAGELVQKVDASKQNNIEIPEAEKEIDKAFFKNYFYCWIAIVILLFGIVAIAFIDLMSTRKYAWQQMVLLKDDHKAKLERDLAMYRQQMNDRRRGLNRK</sequence>
<name>A0A8E6B9H3_9BACT</name>
<keyword evidence="1" id="KW-0472">Membrane</keyword>
<proteinExistence type="predicted"/>
<organism evidence="2 3">
    <name type="scientific">Telmatocola sphagniphila</name>
    <dbReference type="NCBI Taxonomy" id="1123043"/>
    <lineage>
        <taxon>Bacteria</taxon>
        <taxon>Pseudomonadati</taxon>
        <taxon>Planctomycetota</taxon>
        <taxon>Planctomycetia</taxon>
        <taxon>Gemmatales</taxon>
        <taxon>Gemmataceae</taxon>
    </lineage>
</organism>
<dbReference type="KEGG" id="tsph:KIH39_10545"/>
<keyword evidence="1" id="KW-1133">Transmembrane helix</keyword>
<feature type="transmembrane region" description="Helical" evidence="1">
    <location>
        <begin position="6"/>
        <end position="28"/>
    </location>
</feature>
<dbReference type="Proteomes" id="UP000676194">
    <property type="component" value="Chromosome"/>
</dbReference>